<keyword evidence="10" id="KW-0902">Two-component regulatory system</keyword>
<dbReference type="GO" id="GO:0000155">
    <property type="term" value="F:phosphorelay sensor kinase activity"/>
    <property type="evidence" value="ECO:0007669"/>
    <property type="project" value="InterPro"/>
</dbReference>
<dbReference type="PANTHER" id="PTHR43395">
    <property type="entry name" value="SENSOR HISTIDINE KINASE CHEA"/>
    <property type="match status" value="1"/>
</dbReference>
<dbReference type="InterPro" id="IPR036061">
    <property type="entry name" value="CheW-like_dom_sf"/>
</dbReference>
<dbReference type="PANTHER" id="PTHR43395:SF1">
    <property type="entry name" value="CHEMOTAXIS PROTEIN CHEA"/>
    <property type="match status" value="1"/>
</dbReference>
<dbReference type="SUPFAM" id="SSF50341">
    <property type="entry name" value="CheW-like"/>
    <property type="match status" value="1"/>
</dbReference>
<dbReference type="InterPro" id="IPR037052">
    <property type="entry name" value="CheA-like_P2_sf"/>
</dbReference>
<dbReference type="Gene3D" id="2.30.30.40">
    <property type="entry name" value="SH3 Domains"/>
    <property type="match status" value="1"/>
</dbReference>
<dbReference type="AlphaFoldDB" id="A0A2N0AIP5"/>
<evidence type="ECO:0000259" key="15">
    <source>
        <dbReference type="PROSITE" id="PS50894"/>
    </source>
</evidence>
<dbReference type="GO" id="GO:0005524">
    <property type="term" value="F:ATP binding"/>
    <property type="evidence" value="ECO:0007669"/>
    <property type="project" value="UniProtKB-KW"/>
</dbReference>
<dbReference type="Gene3D" id="3.30.565.10">
    <property type="entry name" value="Histidine kinase-like ATPase, C-terminal domain"/>
    <property type="match status" value="1"/>
</dbReference>
<dbReference type="SUPFAM" id="SSF55052">
    <property type="entry name" value="CheY-binding domain of CheA"/>
    <property type="match status" value="1"/>
</dbReference>
<dbReference type="EMBL" id="NPDX01000003">
    <property type="protein sequence ID" value="PJZ84147.1"/>
    <property type="molecule type" value="Genomic_DNA"/>
</dbReference>
<dbReference type="EC" id="2.7.13.3" evidence="2"/>
<evidence type="ECO:0000256" key="7">
    <source>
        <dbReference type="ARBA" id="ARBA00022741"/>
    </source>
</evidence>
<reference evidence="16 17" key="1">
    <citation type="submission" date="2017-07" db="EMBL/GenBank/DDBJ databases">
        <title>Leptospira spp. isolated from tropical soils.</title>
        <authorList>
            <person name="Thibeaux R."/>
            <person name="Iraola G."/>
            <person name="Ferres I."/>
            <person name="Bierque E."/>
            <person name="Girault D."/>
            <person name="Soupe-Gilbert M.-E."/>
            <person name="Picardeau M."/>
            <person name="Goarant C."/>
        </authorList>
    </citation>
    <scope>NUCLEOTIDE SEQUENCE [LARGE SCALE GENOMIC DNA]</scope>
    <source>
        <strain evidence="16 17">FH2-B-A1</strain>
    </source>
</reference>
<dbReference type="InterPro" id="IPR036097">
    <property type="entry name" value="HisK_dim/P_sf"/>
</dbReference>
<dbReference type="InterPro" id="IPR008207">
    <property type="entry name" value="Sig_transdc_His_kin_Hpt_dom"/>
</dbReference>
<dbReference type="GO" id="GO:0006935">
    <property type="term" value="P:chemotaxis"/>
    <property type="evidence" value="ECO:0007669"/>
    <property type="project" value="UniProtKB-KW"/>
</dbReference>
<dbReference type="GO" id="GO:0005737">
    <property type="term" value="C:cytoplasm"/>
    <property type="evidence" value="ECO:0007669"/>
    <property type="project" value="InterPro"/>
</dbReference>
<dbReference type="InterPro" id="IPR036641">
    <property type="entry name" value="HPT_dom_sf"/>
</dbReference>
<dbReference type="Gene3D" id="1.20.120.160">
    <property type="entry name" value="HPT domain"/>
    <property type="match status" value="1"/>
</dbReference>
<keyword evidence="4" id="KW-0145">Chemotaxis</keyword>
<organism evidence="16 17">
    <name type="scientific">Leptospira harrisiae</name>
    <dbReference type="NCBI Taxonomy" id="2023189"/>
    <lineage>
        <taxon>Bacteria</taxon>
        <taxon>Pseudomonadati</taxon>
        <taxon>Spirochaetota</taxon>
        <taxon>Spirochaetia</taxon>
        <taxon>Leptospirales</taxon>
        <taxon>Leptospiraceae</taxon>
        <taxon>Leptospira</taxon>
    </lineage>
</organism>
<keyword evidence="5 11" id="KW-0597">Phosphoprotein</keyword>
<dbReference type="InterPro" id="IPR004358">
    <property type="entry name" value="Sig_transdc_His_kin-like_C"/>
</dbReference>
<dbReference type="Pfam" id="PF13690">
    <property type="entry name" value="CheX"/>
    <property type="match status" value="1"/>
</dbReference>
<dbReference type="InterPro" id="IPR028976">
    <property type="entry name" value="CheC-like_sf"/>
</dbReference>
<protein>
    <recommendedName>
        <fullName evidence="3">Chemotaxis protein CheA</fullName>
        <ecNumber evidence="2">2.7.13.3</ecNumber>
    </recommendedName>
</protein>
<dbReference type="CDD" id="cd17905">
    <property type="entry name" value="CheC-like"/>
    <property type="match status" value="1"/>
</dbReference>
<dbReference type="CDD" id="cd16916">
    <property type="entry name" value="HATPase_CheA-like"/>
    <property type="match status" value="1"/>
</dbReference>
<evidence type="ECO:0000256" key="5">
    <source>
        <dbReference type="ARBA" id="ARBA00022553"/>
    </source>
</evidence>
<dbReference type="SUPFAM" id="SSF47226">
    <property type="entry name" value="Histidine-containing phosphotransfer domain, HPT domain"/>
    <property type="match status" value="1"/>
</dbReference>
<dbReference type="Pfam" id="PF07194">
    <property type="entry name" value="P2"/>
    <property type="match status" value="1"/>
</dbReference>
<dbReference type="InterPro" id="IPR035891">
    <property type="entry name" value="CheY-binding_CheA"/>
</dbReference>
<evidence type="ECO:0000256" key="2">
    <source>
        <dbReference type="ARBA" id="ARBA00012438"/>
    </source>
</evidence>
<dbReference type="CDD" id="cd00731">
    <property type="entry name" value="CheA_reg"/>
    <property type="match status" value="1"/>
</dbReference>
<evidence type="ECO:0000259" key="14">
    <source>
        <dbReference type="PROSITE" id="PS50851"/>
    </source>
</evidence>
<dbReference type="Pfam" id="PF02518">
    <property type="entry name" value="HATPase_c"/>
    <property type="match status" value="1"/>
</dbReference>
<sequence length="1065" mass="118360">MAGILGEYTEVFLEESEDQIEELNSNLVKLEKDHENPEIINDIFRAAHSLKSSSAFVGLYNLSDLAHTMENLLQKIREGSLEINVKLVNLLFECFDLIKQVIEGVANGVKVETPFTDMIKKLQDYEAAPTQSGTGATQSGETKNSKETSVSPIVLNEEEISEIRQSLKEDSDQTAFSVQLKLKDETPMQNLRLLLILQSVKQSGAIIKCNPSEDALDNGQGSFALSFVTVTKLNRQELHVQCNIDMVDKLTVEEIKLPETEMEALEKRTDSSNIHSTNSAITQTDSEEKHATKGSANFEKAVTDSKVVMRTIKVSSDKLDQLMNNVGELVITNSGFQKIYDDLVAQFGEDSLFNELKGKIDQINRISKDLQTGIMNIRMVPIGSVFNRFTRLIRDLSLETGKQVNLVLRGENTELDKKVIDAIGEPLIHLIRNSVDHGIESPSERRAAGKPEEGTVELNAYQGGSNILVEIRDDGKGLNKDKILKKAIERGLVNESDAQNLSESDIFQFIFAPGFSTADKISDISGRGVGMNVVNKLIEEFKGKILIHSEEGKGSSFTLSFPQALAIIPSILVIMEEEVYAFPLSEVSETIKVNLDQITTLEGHEIINLRGEVLPIYRLNRILGLADKQEMVEVPVVIVNYKTRKLGFMVDDLIGKHETVIKSLGKNFKDIQGLTGATIMGDGTIILVLDIPGLVEIAADKVDWSDKLVAGEMMKRASTIRSLEMSDSEFMFKSNHPTNRYNAKLIELRAKDKSRVKKEKHKIEKHVIVPKEEVFAEEPATNLKITTEVVVTETAVNGDSAESSKSATATLVIDHKTDEIHRLADVAKIENVKLTEREQAAEIIKGFVEQKEERLNQVAALNSDAINEIMSSKDIKKLENIVNTGMMNAGVVLSQLVGKEVELFIPEIKLTDREGLAKEFRYSMDQFFGMKIRMTGDLNGNLLMMFSEENGSEIAKELLGSEDAKYAEGSHHKLSEDMVSVLSEISNIVCSSVMNSLSNKLKKEILPSVPEMITGSFMDVIDIVKPERTKFLSMHTEFNHQGSNLIGVLVFLPDFDELVDLIHKS</sequence>
<dbReference type="CDD" id="cd00088">
    <property type="entry name" value="HPT"/>
    <property type="match status" value="1"/>
</dbReference>
<dbReference type="SUPFAM" id="SSF103039">
    <property type="entry name" value="CheC-like"/>
    <property type="match status" value="1"/>
</dbReference>
<dbReference type="Pfam" id="PF02895">
    <property type="entry name" value="H-kinase_dim"/>
    <property type="match status" value="1"/>
</dbReference>
<dbReference type="SUPFAM" id="SSF47384">
    <property type="entry name" value="Homodimeric domain of signal transducing histidine kinase"/>
    <property type="match status" value="1"/>
</dbReference>
<dbReference type="InterPro" id="IPR010808">
    <property type="entry name" value="CheA_P2-bd"/>
</dbReference>
<keyword evidence="6" id="KW-0808">Transferase</keyword>
<keyword evidence="9" id="KW-0067">ATP-binding</keyword>
<dbReference type="InterPro" id="IPR036890">
    <property type="entry name" value="HATPase_C_sf"/>
</dbReference>
<comment type="catalytic activity">
    <reaction evidence="1">
        <text>ATP + protein L-histidine = ADP + protein N-phospho-L-histidine.</text>
        <dbReference type="EC" id="2.7.13.3"/>
    </reaction>
</comment>
<proteinExistence type="predicted"/>
<evidence type="ECO:0000256" key="11">
    <source>
        <dbReference type="PROSITE-ProRule" id="PRU00110"/>
    </source>
</evidence>
<dbReference type="SUPFAM" id="SSF55874">
    <property type="entry name" value="ATPase domain of HSP90 chaperone/DNA topoisomerase II/histidine kinase"/>
    <property type="match status" value="1"/>
</dbReference>
<keyword evidence="8" id="KW-0418">Kinase</keyword>
<dbReference type="PROSITE" id="PS50851">
    <property type="entry name" value="CHEW"/>
    <property type="match status" value="1"/>
</dbReference>
<dbReference type="InterPro" id="IPR004105">
    <property type="entry name" value="CheA-like_dim"/>
</dbReference>
<feature type="domain" description="Histidine kinase" evidence="13">
    <location>
        <begin position="359"/>
        <end position="565"/>
    </location>
</feature>
<dbReference type="InterPro" id="IPR005467">
    <property type="entry name" value="His_kinase_dom"/>
</dbReference>
<evidence type="ECO:0000313" key="16">
    <source>
        <dbReference type="EMBL" id="PJZ84147.1"/>
    </source>
</evidence>
<dbReference type="InterPro" id="IPR051315">
    <property type="entry name" value="Bact_Chemotaxis_CheA"/>
</dbReference>
<accession>A0A2N0AIP5</accession>
<dbReference type="FunFam" id="3.30.565.10:FF:000016">
    <property type="entry name" value="Chemotaxis protein CheA, putative"/>
    <property type="match status" value="1"/>
</dbReference>
<name>A0A2N0AIP5_9LEPT</name>
<dbReference type="RefSeq" id="WP_100744577.1">
    <property type="nucleotide sequence ID" value="NZ_NPDW01000002.1"/>
</dbReference>
<feature type="domain" description="HPt" evidence="15">
    <location>
        <begin position="1"/>
        <end position="105"/>
    </location>
</feature>
<feature type="compositionally biased region" description="Polar residues" evidence="12">
    <location>
        <begin position="129"/>
        <end position="151"/>
    </location>
</feature>
<dbReference type="Pfam" id="PF01627">
    <property type="entry name" value="Hpt"/>
    <property type="match status" value="1"/>
</dbReference>
<dbReference type="InterPro" id="IPR002545">
    <property type="entry name" value="CheW-lke_dom"/>
</dbReference>
<evidence type="ECO:0000313" key="17">
    <source>
        <dbReference type="Proteomes" id="UP000232145"/>
    </source>
</evidence>
<evidence type="ECO:0000256" key="10">
    <source>
        <dbReference type="ARBA" id="ARBA00023012"/>
    </source>
</evidence>
<dbReference type="Gene3D" id="3.40.1550.10">
    <property type="entry name" value="CheC-like"/>
    <property type="match status" value="1"/>
</dbReference>
<dbReference type="OrthoDB" id="9803176at2"/>
<dbReference type="PROSITE" id="PS50109">
    <property type="entry name" value="HIS_KIN"/>
    <property type="match status" value="1"/>
</dbReference>
<feature type="region of interest" description="Disordered" evidence="12">
    <location>
        <begin position="265"/>
        <end position="296"/>
    </location>
</feature>
<dbReference type="Proteomes" id="UP000232145">
    <property type="component" value="Unassembled WGS sequence"/>
</dbReference>
<keyword evidence="7" id="KW-0547">Nucleotide-binding</keyword>
<dbReference type="InterPro" id="IPR037006">
    <property type="entry name" value="CheA-like_homodim_sf"/>
</dbReference>
<dbReference type="Pfam" id="PF01584">
    <property type="entry name" value="CheW"/>
    <property type="match status" value="1"/>
</dbReference>
<dbReference type="PRINTS" id="PR00344">
    <property type="entry name" value="BCTRLSENSOR"/>
</dbReference>
<evidence type="ECO:0000256" key="9">
    <source>
        <dbReference type="ARBA" id="ARBA00022840"/>
    </source>
</evidence>
<dbReference type="Gene3D" id="1.10.287.560">
    <property type="entry name" value="Histidine kinase CheA-like, homodimeric domain"/>
    <property type="match status" value="1"/>
</dbReference>
<comment type="caution">
    <text evidence="16">The sequence shown here is derived from an EMBL/GenBank/DDBJ whole genome shotgun (WGS) entry which is preliminary data.</text>
</comment>
<feature type="compositionally biased region" description="Polar residues" evidence="12">
    <location>
        <begin position="271"/>
        <end position="284"/>
    </location>
</feature>
<dbReference type="InterPro" id="IPR028051">
    <property type="entry name" value="CheX-like_dom"/>
</dbReference>
<evidence type="ECO:0000256" key="12">
    <source>
        <dbReference type="SAM" id="MobiDB-lite"/>
    </source>
</evidence>
<keyword evidence="17" id="KW-1185">Reference proteome</keyword>
<dbReference type="SMART" id="SM01231">
    <property type="entry name" value="H-kinase_dim"/>
    <property type="match status" value="1"/>
</dbReference>
<evidence type="ECO:0000256" key="8">
    <source>
        <dbReference type="ARBA" id="ARBA00022777"/>
    </source>
</evidence>
<dbReference type="SMART" id="SM00387">
    <property type="entry name" value="HATPase_c"/>
    <property type="match status" value="1"/>
</dbReference>
<feature type="region of interest" description="Disordered" evidence="12">
    <location>
        <begin position="126"/>
        <end position="151"/>
    </location>
</feature>
<evidence type="ECO:0000256" key="6">
    <source>
        <dbReference type="ARBA" id="ARBA00022679"/>
    </source>
</evidence>
<feature type="modified residue" description="Phosphohistidine" evidence="11">
    <location>
        <position position="48"/>
    </location>
</feature>
<dbReference type="SMART" id="SM00073">
    <property type="entry name" value="HPT"/>
    <property type="match status" value="1"/>
</dbReference>
<dbReference type="FunFam" id="2.30.30.40:FF:000048">
    <property type="entry name" value="Chemotaxis protein CheA, putative"/>
    <property type="match status" value="1"/>
</dbReference>
<gene>
    <name evidence="16" type="ORF">CH364_12460</name>
</gene>
<dbReference type="SMART" id="SM00260">
    <property type="entry name" value="CheW"/>
    <property type="match status" value="1"/>
</dbReference>
<evidence type="ECO:0000256" key="3">
    <source>
        <dbReference type="ARBA" id="ARBA00021495"/>
    </source>
</evidence>
<evidence type="ECO:0000259" key="13">
    <source>
        <dbReference type="PROSITE" id="PS50109"/>
    </source>
</evidence>
<dbReference type="Gene3D" id="3.30.70.1110">
    <property type="entry name" value="Histidine kinase CheA-like, P2 response regulator-binding domain"/>
    <property type="match status" value="1"/>
</dbReference>
<feature type="domain" description="CheW-like" evidence="14">
    <location>
        <begin position="567"/>
        <end position="700"/>
    </location>
</feature>
<evidence type="ECO:0000256" key="1">
    <source>
        <dbReference type="ARBA" id="ARBA00000085"/>
    </source>
</evidence>
<dbReference type="PROSITE" id="PS50894">
    <property type="entry name" value="HPT"/>
    <property type="match status" value="1"/>
</dbReference>
<dbReference type="InterPro" id="IPR003594">
    <property type="entry name" value="HATPase_dom"/>
</dbReference>
<evidence type="ECO:0000256" key="4">
    <source>
        <dbReference type="ARBA" id="ARBA00022500"/>
    </source>
</evidence>